<keyword evidence="3" id="KW-0677">Repeat</keyword>
<dbReference type="SMART" id="SM00116">
    <property type="entry name" value="CBS"/>
    <property type="match status" value="2"/>
</dbReference>
<evidence type="ECO:0000256" key="2">
    <source>
        <dbReference type="ARBA" id="ARBA00022692"/>
    </source>
</evidence>
<dbReference type="InterPro" id="IPR046342">
    <property type="entry name" value="CBS_dom_sf"/>
</dbReference>
<dbReference type="Pfam" id="PF00571">
    <property type="entry name" value="CBS"/>
    <property type="match status" value="2"/>
</dbReference>
<accession>A0A2M7H2U4</accession>
<keyword evidence="6 8" id="KW-0472">Membrane</keyword>
<evidence type="ECO:0000313" key="12">
    <source>
        <dbReference type="EMBL" id="PIW36509.1"/>
    </source>
</evidence>
<proteinExistence type="predicted"/>
<dbReference type="GO" id="GO:0050660">
    <property type="term" value="F:flavin adenine dinucleotide binding"/>
    <property type="evidence" value="ECO:0007669"/>
    <property type="project" value="InterPro"/>
</dbReference>
<feature type="transmembrane region" description="Helical" evidence="9">
    <location>
        <begin position="127"/>
        <end position="145"/>
    </location>
</feature>
<dbReference type="InterPro" id="IPR044751">
    <property type="entry name" value="Ion_transp-like_CBS"/>
</dbReference>
<feature type="domain" description="CBS" evidence="10">
    <location>
        <begin position="276"/>
        <end position="333"/>
    </location>
</feature>
<comment type="subcellular location">
    <subcellularLocation>
        <location evidence="1">Membrane</location>
        <topology evidence="1">Multi-pass membrane protein</topology>
    </subcellularLocation>
</comment>
<feature type="transmembrane region" description="Helical" evidence="9">
    <location>
        <begin position="88"/>
        <end position="107"/>
    </location>
</feature>
<evidence type="ECO:0000259" key="10">
    <source>
        <dbReference type="PROSITE" id="PS51371"/>
    </source>
</evidence>
<feature type="domain" description="CBS" evidence="10">
    <location>
        <begin position="203"/>
        <end position="263"/>
    </location>
</feature>
<evidence type="ECO:0000313" key="13">
    <source>
        <dbReference type="Proteomes" id="UP000230292"/>
    </source>
</evidence>
<dbReference type="PROSITE" id="PS51371">
    <property type="entry name" value="CBS"/>
    <property type="match status" value="2"/>
</dbReference>
<evidence type="ECO:0000256" key="6">
    <source>
        <dbReference type="ARBA" id="ARBA00023136"/>
    </source>
</evidence>
<dbReference type="FunFam" id="3.10.580.10:FF:000002">
    <property type="entry name" value="Magnesium/cobalt efflux protein CorC"/>
    <property type="match status" value="1"/>
</dbReference>
<dbReference type="InterPro" id="IPR036318">
    <property type="entry name" value="FAD-bd_PCMH-like_sf"/>
</dbReference>
<dbReference type="EMBL" id="PFGC01000050">
    <property type="protein sequence ID" value="PIW36509.1"/>
    <property type="molecule type" value="Genomic_DNA"/>
</dbReference>
<comment type="caution">
    <text evidence="12">The sequence shown here is derived from an EMBL/GenBank/DDBJ whole genome shotgun (WGS) entry which is preliminary data.</text>
</comment>
<dbReference type="Gene3D" id="3.30.465.10">
    <property type="match status" value="1"/>
</dbReference>
<evidence type="ECO:0000256" key="5">
    <source>
        <dbReference type="ARBA" id="ARBA00023122"/>
    </source>
</evidence>
<gene>
    <name evidence="12" type="ORF">COW24_04850</name>
</gene>
<feature type="domain" description="CNNM transmembrane" evidence="11">
    <location>
        <begin position="1"/>
        <end position="184"/>
    </location>
</feature>
<keyword evidence="5 7" id="KW-0129">CBS domain</keyword>
<dbReference type="Proteomes" id="UP000230292">
    <property type="component" value="Unassembled WGS sequence"/>
</dbReference>
<feature type="transmembrane region" description="Helical" evidence="9">
    <location>
        <begin position="58"/>
        <end position="82"/>
    </location>
</feature>
<sequence>MDQASIYILIILILLSGFFSGAEIALFSLSSAKVRALVARKSRNAKLLQRVKARPQRLLITILIGNNLVNISASSLATVVAIDKFGNAGVGVATGVMTFLILFLGEITPKSIAQKYAEQLSLRVAPIMRFLMLALSPLVWVMYILTRGVQVITKTDKLTSSVSEEEVRAMVDIGHEEGSLEHGEKEMIQNVFLLNDIAAEDVMTPDEYMVYFNTDTLLREAIAVIEESGFSRFPVRSATGDEVVGVLYIKDVFALLAKQAHAGATDEVYDTPISQLIKSPFFVPETMHVDDLMKEFQKVRKHIAIVVDEHGKTRGLVTLEDLLEEIVGEIVDETDIDDKMIRRINKHTIMIDPRIAIGKVNTFFNSELKGPTHKTIGWLTIKHFGRIPQKGDAVTINGYNFTVEEADERRVKRLLMIKTAEARALEHAK</sequence>
<dbReference type="PANTHER" id="PTHR22777:SF17">
    <property type="entry name" value="UPF0053 PROTEIN SLL0260"/>
    <property type="match status" value="1"/>
</dbReference>
<dbReference type="PROSITE" id="PS51846">
    <property type="entry name" value="CNNM"/>
    <property type="match status" value="1"/>
</dbReference>
<reference evidence="12 13" key="1">
    <citation type="submission" date="2017-09" db="EMBL/GenBank/DDBJ databases">
        <title>Depth-based differentiation of microbial function through sediment-hosted aquifers and enrichment of novel symbionts in the deep terrestrial subsurface.</title>
        <authorList>
            <person name="Probst A.J."/>
            <person name="Ladd B."/>
            <person name="Jarett J.K."/>
            <person name="Geller-Mcgrath D.E."/>
            <person name="Sieber C.M."/>
            <person name="Emerson J.B."/>
            <person name="Anantharaman K."/>
            <person name="Thomas B.C."/>
            <person name="Malmstrom R."/>
            <person name="Stieglmeier M."/>
            <person name="Klingl A."/>
            <person name="Woyke T."/>
            <person name="Ryan C.M."/>
            <person name="Banfield J.F."/>
        </authorList>
    </citation>
    <scope>NUCLEOTIDE SEQUENCE [LARGE SCALE GENOMIC DNA]</scope>
    <source>
        <strain evidence="12">CG15_BIG_FIL_POST_REV_8_21_14_020_45_12</strain>
    </source>
</reference>
<dbReference type="AlphaFoldDB" id="A0A2M7H2U4"/>
<keyword evidence="4 8" id="KW-1133">Transmembrane helix</keyword>
<keyword evidence="2 8" id="KW-0812">Transmembrane</keyword>
<name>A0A2M7H2U4_9BACT</name>
<dbReference type="InterPro" id="IPR000644">
    <property type="entry name" value="CBS_dom"/>
</dbReference>
<evidence type="ECO:0000256" key="3">
    <source>
        <dbReference type="ARBA" id="ARBA00022737"/>
    </source>
</evidence>
<feature type="transmembrane region" description="Helical" evidence="9">
    <location>
        <begin position="6"/>
        <end position="38"/>
    </location>
</feature>
<dbReference type="Pfam" id="PF01595">
    <property type="entry name" value="CNNM"/>
    <property type="match status" value="1"/>
</dbReference>
<evidence type="ECO:0000256" key="4">
    <source>
        <dbReference type="ARBA" id="ARBA00022989"/>
    </source>
</evidence>
<dbReference type="CDD" id="cd04590">
    <property type="entry name" value="CBS_pair_CorC_HlyC_assoc"/>
    <property type="match status" value="1"/>
</dbReference>
<dbReference type="InterPro" id="IPR005170">
    <property type="entry name" value="Transptr-assoc_dom"/>
</dbReference>
<dbReference type="SUPFAM" id="SSF56176">
    <property type="entry name" value="FAD-binding/transporter-associated domain-like"/>
    <property type="match status" value="1"/>
</dbReference>
<evidence type="ECO:0000256" key="9">
    <source>
        <dbReference type="SAM" id="Phobius"/>
    </source>
</evidence>
<dbReference type="Gene3D" id="3.10.580.10">
    <property type="entry name" value="CBS-domain"/>
    <property type="match status" value="1"/>
</dbReference>
<dbReference type="GO" id="GO:0016020">
    <property type="term" value="C:membrane"/>
    <property type="evidence" value="ECO:0007669"/>
    <property type="project" value="UniProtKB-SubCell"/>
</dbReference>
<organism evidence="12 13">
    <name type="scientific">Candidatus Kerfeldbacteria bacterium CG15_BIG_FIL_POST_REV_8_21_14_020_45_12</name>
    <dbReference type="NCBI Taxonomy" id="2014247"/>
    <lineage>
        <taxon>Bacteria</taxon>
        <taxon>Candidatus Kerfeldiibacteriota</taxon>
    </lineage>
</organism>
<dbReference type="Pfam" id="PF03471">
    <property type="entry name" value="CorC_HlyC"/>
    <property type="match status" value="1"/>
</dbReference>
<dbReference type="InterPro" id="IPR016169">
    <property type="entry name" value="FAD-bd_PCMH_sub2"/>
</dbReference>
<evidence type="ECO:0000256" key="8">
    <source>
        <dbReference type="PROSITE-ProRule" id="PRU01193"/>
    </source>
</evidence>
<evidence type="ECO:0000256" key="1">
    <source>
        <dbReference type="ARBA" id="ARBA00004141"/>
    </source>
</evidence>
<evidence type="ECO:0000256" key="7">
    <source>
        <dbReference type="PROSITE-ProRule" id="PRU00703"/>
    </source>
</evidence>
<evidence type="ECO:0000259" key="11">
    <source>
        <dbReference type="PROSITE" id="PS51846"/>
    </source>
</evidence>
<dbReference type="PANTHER" id="PTHR22777">
    <property type="entry name" value="HEMOLYSIN-RELATED"/>
    <property type="match status" value="1"/>
</dbReference>
<dbReference type="InterPro" id="IPR002550">
    <property type="entry name" value="CNNM"/>
</dbReference>
<dbReference type="SMART" id="SM01091">
    <property type="entry name" value="CorC_HlyC"/>
    <property type="match status" value="1"/>
</dbReference>
<protein>
    <submittedName>
        <fullName evidence="12">Hemolysin</fullName>
    </submittedName>
</protein>
<dbReference type="SUPFAM" id="SSF54631">
    <property type="entry name" value="CBS-domain pair"/>
    <property type="match status" value="1"/>
</dbReference>